<proteinExistence type="predicted"/>
<organism evidence="1 2">
    <name type="scientific">Liparis tanakae</name>
    <name type="common">Tanaka's snailfish</name>
    <dbReference type="NCBI Taxonomy" id="230148"/>
    <lineage>
        <taxon>Eukaryota</taxon>
        <taxon>Metazoa</taxon>
        <taxon>Chordata</taxon>
        <taxon>Craniata</taxon>
        <taxon>Vertebrata</taxon>
        <taxon>Euteleostomi</taxon>
        <taxon>Actinopterygii</taxon>
        <taxon>Neopterygii</taxon>
        <taxon>Teleostei</taxon>
        <taxon>Neoteleostei</taxon>
        <taxon>Acanthomorphata</taxon>
        <taxon>Eupercaria</taxon>
        <taxon>Perciformes</taxon>
        <taxon>Cottioidei</taxon>
        <taxon>Cottales</taxon>
        <taxon>Liparidae</taxon>
        <taxon>Liparis</taxon>
    </lineage>
</organism>
<evidence type="ECO:0000313" key="1">
    <source>
        <dbReference type="EMBL" id="TNN86883.1"/>
    </source>
</evidence>
<comment type="caution">
    <text evidence="1">The sequence shown here is derived from an EMBL/GenBank/DDBJ whole genome shotgun (WGS) entry which is preliminary data.</text>
</comment>
<gene>
    <name evidence="1" type="ORF">EYF80_002638</name>
</gene>
<evidence type="ECO:0000313" key="2">
    <source>
        <dbReference type="Proteomes" id="UP000314294"/>
    </source>
</evidence>
<accession>A0A4Z2JAV6</accession>
<dbReference type="AlphaFoldDB" id="A0A4Z2JAV6"/>
<dbReference type="Proteomes" id="UP000314294">
    <property type="component" value="Unassembled WGS sequence"/>
</dbReference>
<reference evidence="1 2" key="1">
    <citation type="submission" date="2019-03" db="EMBL/GenBank/DDBJ databases">
        <title>First draft genome of Liparis tanakae, snailfish: a comprehensive survey of snailfish specific genes.</title>
        <authorList>
            <person name="Kim W."/>
            <person name="Song I."/>
            <person name="Jeong J.-H."/>
            <person name="Kim D."/>
            <person name="Kim S."/>
            <person name="Ryu S."/>
            <person name="Song J.Y."/>
            <person name="Lee S.K."/>
        </authorList>
    </citation>
    <scope>NUCLEOTIDE SEQUENCE [LARGE SCALE GENOMIC DNA]</scope>
    <source>
        <tissue evidence="1">Muscle</tissue>
    </source>
</reference>
<dbReference type="EMBL" id="SRLO01000012">
    <property type="protein sequence ID" value="TNN86883.1"/>
    <property type="molecule type" value="Genomic_DNA"/>
</dbReference>
<keyword evidence="2" id="KW-1185">Reference proteome</keyword>
<name>A0A4Z2JAV6_9TELE</name>
<protein>
    <submittedName>
        <fullName evidence="1">Uncharacterized protein</fullName>
    </submittedName>
</protein>
<sequence length="116" mass="12865">MFLVFVTGSEGPEFMCRGTGQDSRKLQLCSDVSLIQMSCMNSAVWSPSSTFQADGKICAIKLKEIAACCTDNRNPDLTLFRVTGKRPETYNIPPPQDRSDVLLQGKYVTRTDPLLL</sequence>